<evidence type="ECO:0000256" key="11">
    <source>
        <dbReference type="RuleBase" id="RU003357"/>
    </source>
</evidence>
<keyword evidence="5 12" id="KW-0732">Signal</keyword>
<gene>
    <name evidence="15" type="ORF">DFR50_112120</name>
</gene>
<dbReference type="OrthoDB" id="9760333at2"/>
<comment type="similarity">
    <text evidence="10 11">Belongs to the TonB-dependent receptor family.</text>
</comment>
<proteinExistence type="inferred from homology"/>
<dbReference type="SUPFAM" id="SSF56935">
    <property type="entry name" value="Porins"/>
    <property type="match status" value="1"/>
</dbReference>
<evidence type="ECO:0000256" key="7">
    <source>
        <dbReference type="ARBA" id="ARBA00023136"/>
    </source>
</evidence>
<dbReference type="PANTHER" id="PTHR30069">
    <property type="entry name" value="TONB-DEPENDENT OUTER MEMBRANE RECEPTOR"/>
    <property type="match status" value="1"/>
</dbReference>
<dbReference type="InterPro" id="IPR036942">
    <property type="entry name" value="Beta-barrel_TonB_sf"/>
</dbReference>
<dbReference type="InterPro" id="IPR012910">
    <property type="entry name" value="Plug_dom"/>
</dbReference>
<evidence type="ECO:0000313" key="16">
    <source>
        <dbReference type="Proteomes" id="UP000253529"/>
    </source>
</evidence>
<dbReference type="GO" id="GO:0044718">
    <property type="term" value="P:siderophore transmembrane transport"/>
    <property type="evidence" value="ECO:0007669"/>
    <property type="project" value="TreeGrafter"/>
</dbReference>
<keyword evidence="9 10" id="KW-0998">Cell outer membrane</keyword>
<organism evidence="15 16">
    <name type="scientific">Roseiarcus fermentans</name>
    <dbReference type="NCBI Taxonomy" id="1473586"/>
    <lineage>
        <taxon>Bacteria</taxon>
        <taxon>Pseudomonadati</taxon>
        <taxon>Pseudomonadota</taxon>
        <taxon>Alphaproteobacteria</taxon>
        <taxon>Hyphomicrobiales</taxon>
        <taxon>Roseiarcaceae</taxon>
        <taxon>Roseiarcus</taxon>
    </lineage>
</organism>
<dbReference type="AlphaFoldDB" id="A0A366FHF5"/>
<dbReference type="GO" id="GO:0015344">
    <property type="term" value="F:siderophore uptake transmembrane transporter activity"/>
    <property type="evidence" value="ECO:0007669"/>
    <property type="project" value="TreeGrafter"/>
</dbReference>
<evidence type="ECO:0000256" key="4">
    <source>
        <dbReference type="ARBA" id="ARBA00022692"/>
    </source>
</evidence>
<feature type="signal peptide" evidence="12">
    <location>
        <begin position="1"/>
        <end position="27"/>
    </location>
</feature>
<keyword evidence="7 10" id="KW-0472">Membrane</keyword>
<evidence type="ECO:0000256" key="10">
    <source>
        <dbReference type="PROSITE-ProRule" id="PRU01360"/>
    </source>
</evidence>
<keyword evidence="2 10" id="KW-0813">Transport</keyword>
<evidence type="ECO:0000256" key="12">
    <source>
        <dbReference type="SAM" id="SignalP"/>
    </source>
</evidence>
<evidence type="ECO:0000256" key="2">
    <source>
        <dbReference type="ARBA" id="ARBA00022448"/>
    </source>
</evidence>
<dbReference type="RefSeq" id="WP_113889579.1">
    <property type="nucleotide sequence ID" value="NZ_QNRK01000012.1"/>
</dbReference>
<dbReference type="CDD" id="cd01347">
    <property type="entry name" value="ligand_gated_channel"/>
    <property type="match status" value="1"/>
</dbReference>
<protein>
    <submittedName>
        <fullName evidence="15">Vitamin B12 transporter</fullName>
    </submittedName>
</protein>
<keyword evidence="16" id="KW-1185">Reference proteome</keyword>
<keyword evidence="6 11" id="KW-0798">TonB box</keyword>
<evidence type="ECO:0000259" key="13">
    <source>
        <dbReference type="Pfam" id="PF00593"/>
    </source>
</evidence>
<comment type="caution">
    <text evidence="15">The sequence shown here is derived from an EMBL/GenBank/DDBJ whole genome shotgun (WGS) entry which is preliminary data.</text>
</comment>
<keyword evidence="8" id="KW-0675">Receptor</keyword>
<dbReference type="InterPro" id="IPR000531">
    <property type="entry name" value="Beta-barrel_TonB"/>
</dbReference>
<dbReference type="Pfam" id="PF07715">
    <property type="entry name" value="Plug"/>
    <property type="match status" value="1"/>
</dbReference>
<dbReference type="PROSITE" id="PS52016">
    <property type="entry name" value="TONB_DEPENDENT_REC_3"/>
    <property type="match status" value="1"/>
</dbReference>
<evidence type="ECO:0000256" key="8">
    <source>
        <dbReference type="ARBA" id="ARBA00023170"/>
    </source>
</evidence>
<feature type="domain" description="TonB-dependent receptor-like beta-barrel" evidence="13">
    <location>
        <begin position="206"/>
        <end position="646"/>
    </location>
</feature>
<dbReference type="Pfam" id="PF00593">
    <property type="entry name" value="TonB_dep_Rec_b-barrel"/>
    <property type="match status" value="1"/>
</dbReference>
<dbReference type="InterPro" id="IPR039426">
    <property type="entry name" value="TonB-dep_rcpt-like"/>
</dbReference>
<evidence type="ECO:0000256" key="1">
    <source>
        <dbReference type="ARBA" id="ARBA00004571"/>
    </source>
</evidence>
<dbReference type="PANTHER" id="PTHR30069:SF29">
    <property type="entry name" value="HEMOGLOBIN AND HEMOGLOBIN-HAPTOGLOBIN-BINDING PROTEIN 1-RELATED"/>
    <property type="match status" value="1"/>
</dbReference>
<dbReference type="EMBL" id="QNRK01000012">
    <property type="protein sequence ID" value="RBP13149.1"/>
    <property type="molecule type" value="Genomic_DNA"/>
</dbReference>
<evidence type="ECO:0000256" key="6">
    <source>
        <dbReference type="ARBA" id="ARBA00023077"/>
    </source>
</evidence>
<comment type="subcellular location">
    <subcellularLocation>
        <location evidence="1 10">Cell outer membrane</location>
        <topology evidence="1 10">Multi-pass membrane protein</topology>
    </subcellularLocation>
</comment>
<dbReference type="Gene3D" id="2.40.170.20">
    <property type="entry name" value="TonB-dependent receptor, beta-barrel domain"/>
    <property type="match status" value="1"/>
</dbReference>
<sequence length="672" mass="71270">MVKNSQLSGCAVAAFVVAALQPNLAHAQATSNALGEITVTAERTPVPVNSVGSDVTVIPGSRVQQWGANGITEVLREAVAVTVTQNGGPSTQTSVTLRGGDSGQVLVLVDGIPIGNPASTNGALDFGNLSALDIDRIEIVRGPQSSLYGSDAMSGVINIITKKAKKGEQRRSVTIQGGSYGTIQGTATVSGSTGDWLYSLGVTDMYSAGFPSYGYRVNQPLTYGFGMGPLPPLPNTQPSNKGGANGNFTYTINENASVDFGFNVWGNTLQTSNPGATVASDVFSPYNSSTTWIGDGFVRANATTGILTNHLTVFGNTTDMRNRMTEQCYDINFNAFNCTLGYIGARYGAEYQGQLAFGPYGSLIFGARNMTESMSTSQQPNPYDGSFTAVDAQQTTNSAYAEYRLPLLSRLDLTFGGRVDAIQEGPAFATGRVTAAYRIDETGTKLRAAFGNGAKAPTLFQRFSLYGTPDLQPEQNVGGEIGIDQKLFQDRLFLSATAYNTFYKNEIGFGLVDSCTVSAAAQGGCYYNIGTAQTKGVEITADATAVPDVLHIRGGYTYNNAVDTQTHTPVLYVPLNSGYVSAVWTAMPNLSIEPRLLLVGPRPGTNFYASFGGDRNVTLAGYARLDCIVNYKINDTFGVFLRGENLTDAKYQLTYGYGTPGVSVFAGLTAKF</sequence>
<reference evidence="15 16" key="1">
    <citation type="submission" date="2018-06" db="EMBL/GenBank/DDBJ databases">
        <title>Genomic Encyclopedia of Type Strains, Phase IV (KMG-IV): sequencing the most valuable type-strain genomes for metagenomic binning, comparative biology and taxonomic classification.</title>
        <authorList>
            <person name="Goeker M."/>
        </authorList>
    </citation>
    <scope>NUCLEOTIDE SEQUENCE [LARGE SCALE GENOMIC DNA]</scope>
    <source>
        <strain evidence="15 16">DSM 24875</strain>
    </source>
</reference>
<keyword evidence="4 10" id="KW-0812">Transmembrane</keyword>
<dbReference type="GO" id="GO:0009279">
    <property type="term" value="C:cell outer membrane"/>
    <property type="evidence" value="ECO:0007669"/>
    <property type="project" value="UniProtKB-SubCell"/>
</dbReference>
<dbReference type="Proteomes" id="UP000253529">
    <property type="component" value="Unassembled WGS sequence"/>
</dbReference>
<name>A0A366FHF5_9HYPH</name>
<feature type="chain" id="PRO_5016794579" evidence="12">
    <location>
        <begin position="28"/>
        <end position="672"/>
    </location>
</feature>
<evidence type="ECO:0000259" key="14">
    <source>
        <dbReference type="Pfam" id="PF07715"/>
    </source>
</evidence>
<accession>A0A366FHF5</accession>
<feature type="domain" description="TonB-dependent receptor plug" evidence="14">
    <location>
        <begin position="49"/>
        <end position="156"/>
    </location>
</feature>
<evidence type="ECO:0000313" key="15">
    <source>
        <dbReference type="EMBL" id="RBP13149.1"/>
    </source>
</evidence>
<keyword evidence="3 10" id="KW-1134">Transmembrane beta strand</keyword>
<dbReference type="Gene3D" id="2.170.130.10">
    <property type="entry name" value="TonB-dependent receptor, plug domain"/>
    <property type="match status" value="1"/>
</dbReference>
<evidence type="ECO:0000256" key="5">
    <source>
        <dbReference type="ARBA" id="ARBA00022729"/>
    </source>
</evidence>
<evidence type="ECO:0000256" key="9">
    <source>
        <dbReference type="ARBA" id="ARBA00023237"/>
    </source>
</evidence>
<evidence type="ECO:0000256" key="3">
    <source>
        <dbReference type="ARBA" id="ARBA00022452"/>
    </source>
</evidence>
<dbReference type="InterPro" id="IPR037066">
    <property type="entry name" value="Plug_dom_sf"/>
</dbReference>